<comment type="caution">
    <text evidence="2">The sequence shown here is derived from an EMBL/GenBank/DDBJ whole genome shotgun (WGS) entry which is preliminary data.</text>
</comment>
<dbReference type="GeneID" id="90980292"/>
<sequence length="464" mass="51835">MKAQDTSTGMTSDQPALTSTPSTFEAAPSSSLGVPSYVSFIQKPAVEAFRPAQPSKEDDLVSRGNTTELLLPCVQEDTLPSSPAPEYTLTGAMQVSSTSTVGRTQSSLAISYSPSPAPSQNFLTPGSEFNELADLHTGWTADESLTEFIDNAMDIVRALSQHHPEGQNEDFRILARDLKTNSIDTDWSKGESWLRVIEKGNDSRRRLNVSHMITSAGFASWYNFQVAEAQKMKPGLIDRMASNEVMERLMEFKTSLTTSKEVKSTVRSSLRTRVTKGRRLLGLIRTFGCGIILVKETWELLKARAEKVQAFADDLAQNTNKLIVLRHLGDQFDEFVNHGRANVASFVENIRTEAHLARLIHWDTVTDIRQLRKAFSFLNYGQIEDVCIETANVWSSGPLIVRIANLRMLGLPIGHSELDDNSLRLGVIRNFKTCFDVGTLKTSKPDYGNETTREEPRRSKRRRF</sequence>
<dbReference type="AlphaFoldDB" id="A0A7J6IQF9"/>
<organism evidence="2 3">
    <name type="scientific">Colletotrichum fructicola (strain Nara gc5)</name>
    <name type="common">Anthracnose fungus</name>
    <name type="synonym">Colletotrichum gloeosporioides (strain Nara gc5)</name>
    <dbReference type="NCBI Taxonomy" id="1213859"/>
    <lineage>
        <taxon>Eukaryota</taxon>
        <taxon>Fungi</taxon>
        <taxon>Dikarya</taxon>
        <taxon>Ascomycota</taxon>
        <taxon>Pezizomycotina</taxon>
        <taxon>Sordariomycetes</taxon>
        <taxon>Hypocreomycetidae</taxon>
        <taxon>Glomerellales</taxon>
        <taxon>Glomerellaceae</taxon>
        <taxon>Colletotrichum</taxon>
        <taxon>Colletotrichum gloeosporioides species complex</taxon>
    </lineage>
</organism>
<gene>
    <name evidence="2" type="ORF">CGGC5_v013099</name>
</gene>
<keyword evidence="3" id="KW-1185">Reference proteome</keyword>
<accession>A0A7J6IQF9</accession>
<dbReference type="Proteomes" id="UP000011096">
    <property type="component" value="Unassembled WGS sequence"/>
</dbReference>
<name>A0A7J6IQF9_COLFN</name>
<protein>
    <submittedName>
        <fullName evidence="2">Uncharacterized protein</fullName>
    </submittedName>
</protein>
<evidence type="ECO:0000313" key="2">
    <source>
        <dbReference type="EMBL" id="KAF4478107.1"/>
    </source>
</evidence>
<reference evidence="2 3" key="2">
    <citation type="submission" date="2020-04" db="EMBL/GenBank/DDBJ databases">
        <title>Genome sequencing and assembly of multiple isolates from the Colletotrichum gloeosporioides species complex.</title>
        <authorList>
            <person name="Gan P."/>
            <person name="Shirasu K."/>
        </authorList>
    </citation>
    <scope>NUCLEOTIDE SEQUENCE [LARGE SCALE GENOMIC DNA]</scope>
    <source>
        <strain evidence="2 3">Nara gc5</strain>
    </source>
</reference>
<evidence type="ECO:0000313" key="3">
    <source>
        <dbReference type="Proteomes" id="UP000011096"/>
    </source>
</evidence>
<dbReference type="InParanoid" id="A0A7J6IQF9"/>
<dbReference type="EMBL" id="ANPB02000008">
    <property type="protein sequence ID" value="KAF4478107.1"/>
    <property type="molecule type" value="Genomic_DNA"/>
</dbReference>
<feature type="region of interest" description="Disordered" evidence="1">
    <location>
        <begin position="445"/>
        <end position="464"/>
    </location>
</feature>
<evidence type="ECO:0000256" key="1">
    <source>
        <dbReference type="SAM" id="MobiDB-lite"/>
    </source>
</evidence>
<dbReference type="RefSeq" id="XP_066007754.1">
    <property type="nucleotide sequence ID" value="XM_066152856.1"/>
</dbReference>
<proteinExistence type="predicted"/>
<feature type="region of interest" description="Disordered" evidence="1">
    <location>
        <begin position="1"/>
        <end position="32"/>
    </location>
</feature>
<reference evidence="2 3" key="1">
    <citation type="submission" date="2012-08" db="EMBL/GenBank/DDBJ databases">
        <authorList>
            <person name="Gan P.H.P."/>
            <person name="Ikeda K."/>
            <person name="Irieda H."/>
            <person name="Narusaka M."/>
            <person name="O'Connell R.J."/>
            <person name="Narusaka Y."/>
            <person name="Takano Y."/>
            <person name="Kubo Y."/>
            <person name="Shirasu K."/>
        </authorList>
    </citation>
    <scope>NUCLEOTIDE SEQUENCE [LARGE SCALE GENOMIC DNA]</scope>
    <source>
        <strain evidence="2 3">Nara gc5</strain>
    </source>
</reference>
<dbReference type="OrthoDB" id="4226396at2759"/>